<accession>A0A511Z2X5</accession>
<proteinExistence type="predicted"/>
<evidence type="ECO:0000313" key="3">
    <source>
        <dbReference type="Proteomes" id="UP000321901"/>
    </source>
</evidence>
<comment type="caution">
    <text evidence="2">The sequence shown here is derived from an EMBL/GenBank/DDBJ whole genome shotgun (WGS) entry which is preliminary data.</text>
</comment>
<dbReference type="EMBL" id="BJYL01000003">
    <property type="protein sequence ID" value="GEN81792.1"/>
    <property type="molecule type" value="Genomic_DNA"/>
</dbReference>
<gene>
    <name evidence="2" type="ORF">SLU01_01040</name>
</gene>
<dbReference type="OrthoDB" id="9760067at2"/>
<dbReference type="RefSeq" id="WP_147054209.1">
    <property type="nucleotide sequence ID" value="NZ_BJYL01000003.1"/>
</dbReference>
<protein>
    <recommendedName>
        <fullName evidence="1">Transposase IS66 central domain-containing protein</fullName>
    </recommendedName>
</protein>
<evidence type="ECO:0000259" key="1">
    <source>
        <dbReference type="Pfam" id="PF03050"/>
    </source>
</evidence>
<organism evidence="2 3">
    <name type="scientific">Sporosarcina luteola</name>
    <dbReference type="NCBI Taxonomy" id="582850"/>
    <lineage>
        <taxon>Bacteria</taxon>
        <taxon>Bacillati</taxon>
        <taxon>Bacillota</taxon>
        <taxon>Bacilli</taxon>
        <taxon>Bacillales</taxon>
        <taxon>Caryophanaceae</taxon>
        <taxon>Sporosarcina</taxon>
    </lineage>
</organism>
<evidence type="ECO:0000313" key="2">
    <source>
        <dbReference type="EMBL" id="GEN81792.1"/>
    </source>
</evidence>
<dbReference type="Pfam" id="PF03050">
    <property type="entry name" value="DDE_Tnp_IS66"/>
    <property type="match status" value="1"/>
</dbReference>
<dbReference type="InterPro" id="IPR004291">
    <property type="entry name" value="Transposase_IS66_central"/>
</dbReference>
<keyword evidence="3" id="KW-1185">Reference proteome</keyword>
<feature type="domain" description="Transposase IS66 central" evidence="1">
    <location>
        <begin position="20"/>
        <end position="95"/>
    </location>
</feature>
<sequence>MPAQIKWVQALQPAIQYRLADTSVLMKVLHDKFVLHILLYRQVNEWMRYGLENDDKNLSNWYIQATHDWLMLVFERMKMLMMNNFVMHVDETFAKKIIDRTGNPAR</sequence>
<reference evidence="2 3" key="1">
    <citation type="submission" date="2019-07" db="EMBL/GenBank/DDBJ databases">
        <title>Whole genome shotgun sequence of Sporosarcina luteola NBRC 105378.</title>
        <authorList>
            <person name="Hosoyama A."/>
            <person name="Uohara A."/>
            <person name="Ohji S."/>
            <person name="Ichikawa N."/>
        </authorList>
    </citation>
    <scope>NUCLEOTIDE SEQUENCE [LARGE SCALE GENOMIC DNA]</scope>
    <source>
        <strain evidence="2 3">NBRC 105378</strain>
    </source>
</reference>
<dbReference type="Proteomes" id="UP000321901">
    <property type="component" value="Unassembled WGS sequence"/>
</dbReference>
<dbReference type="AlphaFoldDB" id="A0A511Z2X5"/>
<name>A0A511Z2X5_9BACL</name>